<sequence length="99" mass="11070">MSQLAHKLTAIRRTTMATQRDATFLNSAVVRPLPENCPNWVRAKIGINIPNLLKEIEQLKEDGILTTDWLNIEVKTAKSGKGYVEVNTWKPKAKAKAQG</sequence>
<evidence type="ECO:0000313" key="1">
    <source>
        <dbReference type="EMBL" id="SVD08592.1"/>
    </source>
</evidence>
<accession>A0A382SGA2</accession>
<dbReference type="EMBL" id="UINC01128679">
    <property type="protein sequence ID" value="SVD08592.1"/>
    <property type="molecule type" value="Genomic_DNA"/>
</dbReference>
<gene>
    <name evidence="1" type="ORF">METZ01_LOCUS361446</name>
</gene>
<proteinExistence type="predicted"/>
<reference evidence="1" key="1">
    <citation type="submission" date="2018-05" db="EMBL/GenBank/DDBJ databases">
        <authorList>
            <person name="Lanie J.A."/>
            <person name="Ng W.-L."/>
            <person name="Kazmierczak K.M."/>
            <person name="Andrzejewski T.M."/>
            <person name="Davidsen T.M."/>
            <person name="Wayne K.J."/>
            <person name="Tettelin H."/>
            <person name="Glass J.I."/>
            <person name="Rusch D."/>
            <person name="Podicherti R."/>
            <person name="Tsui H.-C.T."/>
            <person name="Winkler M.E."/>
        </authorList>
    </citation>
    <scope>NUCLEOTIDE SEQUENCE</scope>
</reference>
<organism evidence="1">
    <name type="scientific">marine metagenome</name>
    <dbReference type="NCBI Taxonomy" id="408172"/>
    <lineage>
        <taxon>unclassified sequences</taxon>
        <taxon>metagenomes</taxon>
        <taxon>ecological metagenomes</taxon>
    </lineage>
</organism>
<protein>
    <submittedName>
        <fullName evidence="1">Uncharacterized protein</fullName>
    </submittedName>
</protein>
<name>A0A382SGA2_9ZZZZ</name>
<dbReference type="AlphaFoldDB" id="A0A382SGA2"/>